<evidence type="ECO:0000256" key="1">
    <source>
        <dbReference type="SAM" id="Phobius"/>
    </source>
</evidence>
<feature type="transmembrane region" description="Helical" evidence="1">
    <location>
        <begin position="155"/>
        <end position="173"/>
    </location>
</feature>
<keyword evidence="1" id="KW-0472">Membrane</keyword>
<dbReference type="AlphaFoldDB" id="A0A8D8D087"/>
<dbReference type="EMBL" id="HBUE01140098">
    <property type="protein sequence ID" value="CAG6500365.1"/>
    <property type="molecule type" value="Transcribed_RNA"/>
</dbReference>
<reference evidence="2" key="1">
    <citation type="submission" date="2021-05" db="EMBL/GenBank/DDBJ databases">
        <authorList>
            <person name="Alioto T."/>
            <person name="Alioto T."/>
            <person name="Gomez Garrido J."/>
        </authorList>
    </citation>
    <scope>NUCLEOTIDE SEQUENCE</scope>
</reference>
<sequence>MLVMEVGRGQGGRRDGGRLVAFHRGHDVVAPFDLLPLPHRLLQLDRIVLQVHLDDVRVRFRVPPDPHMLPISGQTVDAVGTTVVHHPPVSRLRMVDILGKAHRRRSRNTSASPARVHVLATTALAQRVLPVTGRPMEAGCRSVKRIRRRWTHQRGRGLLGLLMLLVLMEKHGLLGLMLLLLVVLVLLLLLELLLLEVLLLLLLVLLLKLL</sequence>
<protein>
    <submittedName>
        <fullName evidence="2">(northern house mosquito) hypothetical protein</fullName>
    </submittedName>
</protein>
<organism evidence="2">
    <name type="scientific">Culex pipiens</name>
    <name type="common">House mosquito</name>
    <dbReference type="NCBI Taxonomy" id="7175"/>
    <lineage>
        <taxon>Eukaryota</taxon>
        <taxon>Metazoa</taxon>
        <taxon>Ecdysozoa</taxon>
        <taxon>Arthropoda</taxon>
        <taxon>Hexapoda</taxon>
        <taxon>Insecta</taxon>
        <taxon>Pterygota</taxon>
        <taxon>Neoptera</taxon>
        <taxon>Endopterygota</taxon>
        <taxon>Diptera</taxon>
        <taxon>Nematocera</taxon>
        <taxon>Culicoidea</taxon>
        <taxon>Culicidae</taxon>
        <taxon>Culicinae</taxon>
        <taxon>Culicini</taxon>
        <taxon>Culex</taxon>
        <taxon>Culex</taxon>
    </lineage>
</organism>
<accession>A0A8D8D087</accession>
<evidence type="ECO:0000313" key="2">
    <source>
        <dbReference type="EMBL" id="CAG6500365.1"/>
    </source>
</evidence>
<name>A0A8D8D087_CULPI</name>
<feature type="transmembrane region" description="Helical" evidence="1">
    <location>
        <begin position="179"/>
        <end position="207"/>
    </location>
</feature>
<keyword evidence="1" id="KW-1133">Transmembrane helix</keyword>
<keyword evidence="1" id="KW-0812">Transmembrane</keyword>
<proteinExistence type="predicted"/>